<dbReference type="SUPFAM" id="SSF81383">
    <property type="entry name" value="F-box domain"/>
    <property type="match status" value="1"/>
</dbReference>
<organism evidence="4 5">
    <name type="scientific">Nyssa sinensis</name>
    <dbReference type="NCBI Taxonomy" id="561372"/>
    <lineage>
        <taxon>Eukaryota</taxon>
        <taxon>Viridiplantae</taxon>
        <taxon>Streptophyta</taxon>
        <taxon>Embryophyta</taxon>
        <taxon>Tracheophyta</taxon>
        <taxon>Spermatophyta</taxon>
        <taxon>Magnoliopsida</taxon>
        <taxon>eudicotyledons</taxon>
        <taxon>Gunneridae</taxon>
        <taxon>Pentapetalae</taxon>
        <taxon>asterids</taxon>
        <taxon>Cornales</taxon>
        <taxon>Nyssaceae</taxon>
        <taxon>Nyssa</taxon>
    </lineage>
</organism>
<feature type="compositionally biased region" description="Acidic residues" evidence="1">
    <location>
        <begin position="1"/>
        <end position="10"/>
    </location>
</feature>
<dbReference type="Pfam" id="PF00646">
    <property type="entry name" value="F-box"/>
    <property type="match status" value="1"/>
</dbReference>
<reference evidence="4 5" key="1">
    <citation type="submission" date="2019-09" db="EMBL/GenBank/DDBJ databases">
        <title>A chromosome-level genome assembly of the Chinese tupelo Nyssa sinensis.</title>
        <authorList>
            <person name="Yang X."/>
            <person name="Kang M."/>
            <person name="Yang Y."/>
            <person name="Xiong H."/>
            <person name="Wang M."/>
            <person name="Zhang Z."/>
            <person name="Wang Z."/>
            <person name="Wu H."/>
            <person name="Ma T."/>
            <person name="Liu J."/>
            <person name="Xi Z."/>
        </authorList>
    </citation>
    <scope>NUCLEOTIDE SEQUENCE [LARGE SCALE GENOMIC DNA]</scope>
    <source>
        <strain evidence="4">J267</strain>
        <tissue evidence="4">Leaf</tissue>
    </source>
</reference>
<dbReference type="OrthoDB" id="687122at2759"/>
<dbReference type="InterPro" id="IPR001810">
    <property type="entry name" value="F-box_dom"/>
</dbReference>
<dbReference type="EMBL" id="CM018042">
    <property type="protein sequence ID" value="KAA8532806.1"/>
    <property type="molecule type" value="Genomic_DNA"/>
</dbReference>
<feature type="domain" description="F-box" evidence="2">
    <location>
        <begin position="34"/>
        <end position="70"/>
    </location>
</feature>
<feature type="compositionally biased region" description="Polar residues" evidence="1">
    <location>
        <begin position="407"/>
        <end position="418"/>
    </location>
</feature>
<evidence type="ECO:0000313" key="4">
    <source>
        <dbReference type="EMBL" id="KAA8532806.1"/>
    </source>
</evidence>
<dbReference type="Pfam" id="PF08268">
    <property type="entry name" value="FBA_3"/>
    <property type="match status" value="1"/>
</dbReference>
<name>A0A5J5ASI8_9ASTE</name>
<protein>
    <recommendedName>
        <fullName evidence="6">F-box domain-containing protein</fullName>
    </recommendedName>
</protein>
<evidence type="ECO:0000256" key="1">
    <source>
        <dbReference type="SAM" id="MobiDB-lite"/>
    </source>
</evidence>
<dbReference type="InterPro" id="IPR013187">
    <property type="entry name" value="F-box-assoc_dom_typ3"/>
</dbReference>
<feature type="region of interest" description="Disordered" evidence="1">
    <location>
        <begin position="395"/>
        <end position="418"/>
    </location>
</feature>
<sequence length="418" mass="47565">MKAIEDDSDLEGTNGFREQKKKKKEKRTTVTTIPDEIIVFDILTRIPVKSLLRFRCVSKLCRSVLRNPSFVNLHLSRSITDRFDGFGLFVSAYNKHSSELHFLLASHCGGATTHLFTLPNSNSDPCVSLHLNGLFLVHRTGFSCINPSIYICNPSTREIAKLPSTGPIVYSPSVQHVCYNLGLDLSTNEYKVLNIRVRNLRCPEKMQAECEIFTLSTNSWRKIDPVFPFDVKGQDCFHGWCKESLCVNGTIHWMLWSKKVIVAFDLKEEKFRVLPLPPAAIPFEEFTSDDFPVKSNTPYMIQINGLLGLICHEHVLKRNSMEIWILEDYKNQVWIEERIAFPSGWAELGRPYPSGAIHTGEILLTPQRISRDRSPITFLIDGKFMRGTLADHPYPPVPIHSSDDSTLRMTTHSGDLDQ</sequence>
<dbReference type="InterPro" id="IPR017451">
    <property type="entry name" value="F-box-assoc_interact_dom"/>
</dbReference>
<dbReference type="PANTHER" id="PTHR31111">
    <property type="entry name" value="BNAA05G37150D PROTEIN-RELATED"/>
    <property type="match status" value="1"/>
</dbReference>
<proteinExistence type="predicted"/>
<dbReference type="AlphaFoldDB" id="A0A5J5ASI8"/>
<feature type="domain" description="F-box associated beta-propeller type 3" evidence="3">
    <location>
        <begin position="112"/>
        <end position="371"/>
    </location>
</feature>
<accession>A0A5J5ASI8</accession>
<evidence type="ECO:0008006" key="6">
    <source>
        <dbReference type="Google" id="ProtNLM"/>
    </source>
</evidence>
<evidence type="ECO:0000259" key="2">
    <source>
        <dbReference type="Pfam" id="PF00646"/>
    </source>
</evidence>
<evidence type="ECO:0000259" key="3">
    <source>
        <dbReference type="Pfam" id="PF08268"/>
    </source>
</evidence>
<dbReference type="NCBIfam" id="TIGR01640">
    <property type="entry name" value="F_box_assoc_1"/>
    <property type="match status" value="1"/>
</dbReference>
<feature type="region of interest" description="Disordered" evidence="1">
    <location>
        <begin position="1"/>
        <end position="27"/>
    </location>
</feature>
<gene>
    <name evidence="4" type="ORF">F0562_033077</name>
</gene>
<evidence type="ECO:0000313" key="5">
    <source>
        <dbReference type="Proteomes" id="UP000325577"/>
    </source>
</evidence>
<dbReference type="Proteomes" id="UP000325577">
    <property type="component" value="Linkage Group LG19"/>
</dbReference>
<dbReference type="InterPro" id="IPR036047">
    <property type="entry name" value="F-box-like_dom_sf"/>
</dbReference>
<dbReference type="PANTHER" id="PTHR31111:SF125">
    <property type="entry name" value="F-BOX PROTEIN CPR30-LIKE"/>
    <property type="match status" value="1"/>
</dbReference>
<keyword evidence="5" id="KW-1185">Reference proteome</keyword>